<feature type="region of interest" description="Disordered" evidence="1">
    <location>
        <begin position="1"/>
        <end position="30"/>
    </location>
</feature>
<reference evidence="2" key="2">
    <citation type="submission" date="2021-04" db="EMBL/GenBank/DDBJ databases">
        <authorList>
            <person name="Podell S."/>
        </authorList>
    </citation>
    <scope>NUCLEOTIDE SEQUENCE</scope>
    <source>
        <strain evidence="2">Hildebrandi</strain>
    </source>
</reference>
<comment type="caution">
    <text evidence="2">The sequence shown here is derived from an EMBL/GenBank/DDBJ whole genome shotgun (WGS) entry which is preliminary data.</text>
</comment>
<proteinExistence type="predicted"/>
<dbReference type="Proteomes" id="UP000693970">
    <property type="component" value="Unassembled WGS sequence"/>
</dbReference>
<sequence>MEDSSLWDEPPLKIRRCHDEGSPKSSNELLKRPLTTQATGKEEVEVDLSRFTIDSQPFDVPLLCDIKFLGDVRSDSLCVITPPNDGANKPPDNNDGNVFPDNSRIKSKLEQVERIFKDKKSLSYLKSVVKSGKNNGCRMIQAERFEMFVQADKYGSSVWHAILQRGGFENPSLFTEELVEYATTMAKQDPRVRRKKDWCFGNFSMIVTYSNVPAQEPHIDLLFPSFQFAIMVSDLSPTTKYFEVPERNRITSGKELAVLWSKIDPSIPDELIQFLTRDPDVNNKLELYGEVFSVTTPCISRDHTEESPFFCHGMASVPRGTLLSLPGGKVHAGPASDSPFRAVLFFSGLAADEGDGAKYLPSTDAKTNKKLSVQGETYDPDSQYSSVILMSSIIFILWRQFGMTQKSRIYLLKRLCMYVASTTLAGGRWNKVRWYRHFFVEKEFQAMLRTIESRVLNRDRELQHRVNPGSFAGARLGKWDGFYENYAKNDRIAPLHVETLEYVGEFRLISDADLHIEYSGTYHPATLFYRSIDDRIVIYYRESNEWEGSKSDDHYRLKWISNNDTGKRETGKETLRFDGTNGFLSDSNGEIFSAKCIKDGKEALSGATDNFGASGAEAGMPA</sequence>
<protein>
    <submittedName>
        <fullName evidence="2">Uncharacterized protein</fullName>
    </submittedName>
</protein>
<accession>A0A9K3K7Z8</accession>
<evidence type="ECO:0000313" key="2">
    <source>
        <dbReference type="EMBL" id="KAG7338691.1"/>
    </source>
</evidence>
<organism evidence="2 4">
    <name type="scientific">Nitzschia inconspicua</name>
    <dbReference type="NCBI Taxonomy" id="303405"/>
    <lineage>
        <taxon>Eukaryota</taxon>
        <taxon>Sar</taxon>
        <taxon>Stramenopiles</taxon>
        <taxon>Ochrophyta</taxon>
        <taxon>Bacillariophyta</taxon>
        <taxon>Bacillariophyceae</taxon>
        <taxon>Bacillariophycidae</taxon>
        <taxon>Bacillariales</taxon>
        <taxon>Bacillariaceae</taxon>
        <taxon>Nitzschia</taxon>
    </lineage>
</organism>
<evidence type="ECO:0000313" key="4">
    <source>
        <dbReference type="Proteomes" id="UP000693970"/>
    </source>
</evidence>
<dbReference type="EMBL" id="JAGRRH010000051">
    <property type="protein sequence ID" value="KAG7338691.1"/>
    <property type="molecule type" value="Genomic_DNA"/>
</dbReference>
<dbReference type="AlphaFoldDB" id="A0A9K3K7Z8"/>
<evidence type="ECO:0000313" key="3">
    <source>
        <dbReference type="EMBL" id="KAG7364093.1"/>
    </source>
</evidence>
<keyword evidence="4" id="KW-1185">Reference proteome</keyword>
<dbReference type="EMBL" id="JAGRRH010000009">
    <property type="protein sequence ID" value="KAG7364093.1"/>
    <property type="molecule type" value="Genomic_DNA"/>
</dbReference>
<name>A0A9K3K7Z8_9STRA</name>
<gene>
    <name evidence="2" type="ORF">IV203_006327</name>
    <name evidence="3" type="ORF">IV203_037295</name>
</gene>
<evidence type="ECO:0000256" key="1">
    <source>
        <dbReference type="SAM" id="MobiDB-lite"/>
    </source>
</evidence>
<dbReference type="OrthoDB" id="55264at2759"/>
<reference evidence="2" key="1">
    <citation type="journal article" date="2021" name="Sci. Rep.">
        <title>Diploid genomic architecture of Nitzschia inconspicua, an elite biomass production diatom.</title>
        <authorList>
            <person name="Oliver A."/>
            <person name="Podell S."/>
            <person name="Pinowska A."/>
            <person name="Traller J.C."/>
            <person name="Smith S.R."/>
            <person name="McClure R."/>
            <person name="Beliaev A."/>
            <person name="Bohutskyi P."/>
            <person name="Hill E.A."/>
            <person name="Rabines A."/>
            <person name="Zheng H."/>
            <person name="Allen L.Z."/>
            <person name="Kuo A."/>
            <person name="Grigoriev I.V."/>
            <person name="Allen A.E."/>
            <person name="Hazlebeck D."/>
            <person name="Allen E.E."/>
        </authorList>
    </citation>
    <scope>NUCLEOTIDE SEQUENCE</scope>
    <source>
        <strain evidence="2">Hildebrandi</strain>
    </source>
</reference>